<dbReference type="GO" id="GO:0047498">
    <property type="term" value="F:calcium-dependent phospholipase A2 activity"/>
    <property type="evidence" value="ECO:0007669"/>
    <property type="project" value="TreeGrafter"/>
</dbReference>
<feature type="chain" id="PRO_5034592742" description="Phospholipase A2-like central domain-containing protein" evidence="8">
    <location>
        <begin position="24"/>
        <end position="148"/>
    </location>
</feature>
<dbReference type="GeneTree" id="ENSGT00940000168348"/>
<organism evidence="10 11">
    <name type="scientific">Laticauda laticaudata</name>
    <name type="common">Blue-ringed sea krait</name>
    <name type="synonym">Blue-lipped sea krait</name>
    <dbReference type="NCBI Taxonomy" id="8630"/>
    <lineage>
        <taxon>Eukaryota</taxon>
        <taxon>Metazoa</taxon>
        <taxon>Chordata</taxon>
        <taxon>Craniata</taxon>
        <taxon>Vertebrata</taxon>
        <taxon>Euteleostomi</taxon>
        <taxon>Lepidosauria</taxon>
        <taxon>Squamata</taxon>
        <taxon>Bifurcata</taxon>
        <taxon>Unidentata</taxon>
        <taxon>Episquamata</taxon>
        <taxon>Toxicofera</taxon>
        <taxon>Serpentes</taxon>
        <taxon>Colubroidea</taxon>
        <taxon>Elapidae</taxon>
        <taxon>Laticaudinae</taxon>
        <taxon>Laticauda</taxon>
    </lineage>
</organism>
<comment type="similarity">
    <text evidence="7">Belongs to the phospholipase A2 family.</text>
</comment>
<dbReference type="GO" id="GO:0005576">
    <property type="term" value="C:extracellular region"/>
    <property type="evidence" value="ECO:0007669"/>
    <property type="project" value="UniProtKB-SubCell"/>
</dbReference>
<feature type="disulfide bond" evidence="6">
    <location>
        <begin position="82"/>
        <end position="107"/>
    </location>
</feature>
<reference evidence="10" key="1">
    <citation type="submission" date="2025-08" db="UniProtKB">
        <authorList>
            <consortium name="Ensembl"/>
        </authorList>
    </citation>
    <scope>IDENTIFICATION</scope>
</reference>
<dbReference type="AlphaFoldDB" id="A0A8C5SRP4"/>
<evidence type="ECO:0000256" key="3">
    <source>
        <dbReference type="ARBA" id="ARBA00023157"/>
    </source>
</evidence>
<feature type="signal peptide" evidence="8">
    <location>
        <begin position="1"/>
        <end position="23"/>
    </location>
</feature>
<dbReference type="Ensembl" id="ENSLLTT00000023407.1">
    <property type="protein sequence ID" value="ENSLLTP00000022568.1"/>
    <property type="gene ID" value="ENSLLTG00000016775.1"/>
</dbReference>
<dbReference type="InterPro" id="IPR001211">
    <property type="entry name" value="PLA2"/>
</dbReference>
<reference evidence="10" key="2">
    <citation type="submission" date="2025-09" db="UniProtKB">
        <authorList>
            <consortium name="Ensembl"/>
        </authorList>
    </citation>
    <scope>IDENTIFICATION</scope>
</reference>
<keyword evidence="5" id="KW-0479">Metal-binding</keyword>
<feature type="binding site" evidence="5">
    <location>
        <position position="71"/>
    </location>
    <ligand>
        <name>Ca(2+)</name>
        <dbReference type="ChEBI" id="CHEBI:29108"/>
    </ligand>
</feature>
<keyword evidence="2 8" id="KW-0964">Secreted</keyword>
<dbReference type="PROSITE" id="PS51257">
    <property type="entry name" value="PROKAR_LIPOPROTEIN"/>
    <property type="match status" value="1"/>
</dbReference>
<evidence type="ECO:0000256" key="6">
    <source>
        <dbReference type="PIRSR" id="PIRSR601211-3"/>
    </source>
</evidence>
<evidence type="ECO:0000313" key="10">
    <source>
        <dbReference type="Ensembl" id="ENSLLTP00000022568.1"/>
    </source>
</evidence>
<dbReference type="PROSITE" id="PS00118">
    <property type="entry name" value="PA2_HIS"/>
    <property type="match status" value="1"/>
</dbReference>
<feature type="binding site" evidence="5">
    <location>
        <position position="54"/>
    </location>
    <ligand>
        <name>Ca(2+)</name>
        <dbReference type="ChEBI" id="CHEBI:29108"/>
    </ligand>
</feature>
<dbReference type="InterPro" id="IPR016090">
    <property type="entry name" value="PLA2-like_dom"/>
</dbReference>
<keyword evidence="11" id="KW-1185">Reference proteome</keyword>
<dbReference type="GO" id="GO:0005543">
    <property type="term" value="F:phospholipid binding"/>
    <property type="evidence" value="ECO:0007669"/>
    <property type="project" value="TreeGrafter"/>
</dbReference>
<feature type="disulfide bond" evidence="6">
    <location>
        <begin position="51"/>
        <end position="67"/>
    </location>
</feature>
<dbReference type="GO" id="GO:0006644">
    <property type="term" value="P:phospholipid metabolic process"/>
    <property type="evidence" value="ECO:0007669"/>
    <property type="project" value="InterPro"/>
</dbReference>
<evidence type="ECO:0000256" key="7">
    <source>
        <dbReference type="RuleBase" id="RU003654"/>
    </source>
</evidence>
<sequence length="148" mass="16677">MAEMKPLVISVLVLACGLALVTSIPSQLNEMIQLSTVTYGLANFTNYGCHCGPGTQGLPIDAIDRCCHSHDCCYNKAEMYGCNPKVLNYRFYAQRDKVKCVKSRDRCEKMVCECDQKAASCFQKHLFMYNPQFRNLPAANCRAQRPFC</sequence>
<evidence type="ECO:0000256" key="5">
    <source>
        <dbReference type="PIRSR" id="PIRSR601211-2"/>
    </source>
</evidence>
<evidence type="ECO:0000259" key="9">
    <source>
        <dbReference type="SMART" id="SM00085"/>
    </source>
</evidence>
<dbReference type="SUPFAM" id="SSF48619">
    <property type="entry name" value="Phospholipase A2, PLA2"/>
    <property type="match status" value="1"/>
</dbReference>
<dbReference type="CDD" id="cd00125">
    <property type="entry name" value="PLA2c"/>
    <property type="match status" value="1"/>
</dbReference>
<name>A0A8C5SRP4_LATLA</name>
<feature type="disulfide bond" evidence="6">
    <location>
        <begin position="73"/>
        <end position="114"/>
    </location>
</feature>
<dbReference type="SMART" id="SM00085">
    <property type="entry name" value="PA2c"/>
    <property type="match status" value="1"/>
</dbReference>
<dbReference type="InterPro" id="IPR036444">
    <property type="entry name" value="PLipase_A2_dom_sf"/>
</dbReference>
<keyword evidence="5" id="KW-0106">Calcium</keyword>
<dbReference type="Proteomes" id="UP000694406">
    <property type="component" value="Unplaced"/>
</dbReference>
<feature type="active site" evidence="4">
    <location>
        <position position="70"/>
    </location>
</feature>
<accession>A0A8C5SRP4</accession>
<feature type="disulfide bond" evidence="6">
    <location>
        <begin position="66"/>
        <end position="121"/>
    </location>
</feature>
<dbReference type="Gene3D" id="1.20.90.10">
    <property type="entry name" value="Phospholipase A2 domain"/>
    <property type="match status" value="1"/>
</dbReference>
<feature type="binding site" evidence="5">
    <location>
        <position position="52"/>
    </location>
    <ligand>
        <name>Ca(2+)</name>
        <dbReference type="ChEBI" id="CHEBI:29108"/>
    </ligand>
</feature>
<evidence type="ECO:0000256" key="4">
    <source>
        <dbReference type="PIRSR" id="PIRSR601211-1"/>
    </source>
</evidence>
<dbReference type="GO" id="GO:0016042">
    <property type="term" value="P:lipid catabolic process"/>
    <property type="evidence" value="ECO:0007669"/>
    <property type="project" value="InterPro"/>
</dbReference>
<dbReference type="PANTHER" id="PTHR11716">
    <property type="entry name" value="PHOSPHOLIPASE A2 FAMILY MEMBER"/>
    <property type="match status" value="1"/>
</dbReference>
<dbReference type="GO" id="GO:0050482">
    <property type="term" value="P:arachidonate secretion"/>
    <property type="evidence" value="ECO:0007669"/>
    <property type="project" value="InterPro"/>
</dbReference>
<feature type="disulfide bond" evidence="6">
    <location>
        <begin position="100"/>
        <end position="112"/>
    </location>
</feature>
<dbReference type="GO" id="GO:0005509">
    <property type="term" value="F:calcium ion binding"/>
    <property type="evidence" value="ECO:0007669"/>
    <property type="project" value="InterPro"/>
</dbReference>
<proteinExistence type="inferred from homology"/>
<comment type="subcellular location">
    <subcellularLocation>
        <location evidence="1 8">Secreted</location>
    </subcellularLocation>
</comment>
<dbReference type="PANTHER" id="PTHR11716:SF6">
    <property type="entry name" value="PHOSPHOLIPASE A2 HOMOLOG OTOCONIN-22"/>
    <property type="match status" value="1"/>
</dbReference>
<feature type="domain" description="Phospholipase A2-like central" evidence="9">
    <location>
        <begin position="24"/>
        <end position="142"/>
    </location>
</feature>
<evidence type="ECO:0000256" key="1">
    <source>
        <dbReference type="ARBA" id="ARBA00004613"/>
    </source>
</evidence>
<evidence type="ECO:0000313" key="11">
    <source>
        <dbReference type="Proteomes" id="UP000694406"/>
    </source>
</evidence>
<dbReference type="FunFam" id="1.20.90.10:FF:000001">
    <property type="entry name" value="Basic phospholipase A2 homolog"/>
    <property type="match status" value="1"/>
</dbReference>
<feature type="active site" evidence="4">
    <location>
        <position position="115"/>
    </location>
</feature>
<evidence type="ECO:0000256" key="8">
    <source>
        <dbReference type="RuleBase" id="RU361236"/>
    </source>
</evidence>
<protein>
    <recommendedName>
        <fullName evidence="9">Phospholipase A2-like central domain-containing protein</fullName>
    </recommendedName>
</protein>
<evidence type="ECO:0000256" key="2">
    <source>
        <dbReference type="ARBA" id="ARBA00022525"/>
    </source>
</evidence>
<dbReference type="PRINTS" id="PR00389">
    <property type="entry name" value="PHPHLIPASEA2"/>
</dbReference>
<dbReference type="Pfam" id="PF00068">
    <property type="entry name" value="Phospholip_A2_1"/>
    <property type="match status" value="1"/>
</dbReference>
<keyword evidence="3 6" id="KW-1015">Disulfide bond</keyword>
<comment type="cofactor">
    <cofactor evidence="5">
        <name>Ca(2+)</name>
        <dbReference type="ChEBI" id="CHEBI:29108"/>
    </cofactor>
    <text evidence="5">Binds 1 Ca(2+) ion per subunit.</text>
</comment>
<keyword evidence="8" id="KW-0732">Signal</keyword>
<dbReference type="InterPro" id="IPR033113">
    <property type="entry name" value="PLA2_histidine"/>
</dbReference>